<dbReference type="PIRSF" id="PIRSF000538">
    <property type="entry name" value="GlpK"/>
    <property type="match status" value="1"/>
</dbReference>
<dbReference type="Pfam" id="PF02782">
    <property type="entry name" value="FGGY_C"/>
    <property type="match status" value="1"/>
</dbReference>
<dbReference type="GO" id="GO:0005524">
    <property type="term" value="F:ATP binding"/>
    <property type="evidence" value="ECO:0007669"/>
    <property type="project" value="UniProtKB-KW"/>
</dbReference>
<dbReference type="InterPro" id="IPR043129">
    <property type="entry name" value="ATPase_NBD"/>
</dbReference>
<dbReference type="FunFam" id="3.30.420.40:FF:000108">
    <property type="entry name" value="Glycerol kinase, glycosomal"/>
    <property type="match status" value="1"/>
</dbReference>
<comment type="caution">
    <text evidence="13">The sequence shown here is derived from an EMBL/GenBank/DDBJ whole genome shotgun (WGS) entry which is preliminary data.</text>
</comment>
<evidence type="ECO:0000313" key="13">
    <source>
        <dbReference type="EMBL" id="PRT56521.1"/>
    </source>
</evidence>
<dbReference type="InterPro" id="IPR005999">
    <property type="entry name" value="Glycerol_kin"/>
</dbReference>
<accession>A0A2T0FNF4</accession>
<evidence type="ECO:0000256" key="6">
    <source>
        <dbReference type="ARBA" id="ARBA00022777"/>
    </source>
</evidence>
<evidence type="ECO:0000256" key="1">
    <source>
        <dbReference type="ARBA" id="ARBA00005190"/>
    </source>
</evidence>
<feature type="domain" description="Carbohydrate kinase FGGY N-terminal" evidence="11">
    <location>
        <begin position="6"/>
        <end position="255"/>
    </location>
</feature>
<keyword evidence="6 10" id="KW-0418">Kinase</keyword>
<dbReference type="PROSITE" id="PS00445">
    <property type="entry name" value="FGGY_KINASES_2"/>
    <property type="match status" value="1"/>
</dbReference>
<comment type="similarity">
    <text evidence="2 10">Belongs to the FGGY kinase family.</text>
</comment>
<comment type="pathway">
    <text evidence="1">Polyol metabolism; glycerol degradation via glycerol kinase pathway; sn-glycerol 3-phosphate from glycerol: step 1/1.</text>
</comment>
<dbReference type="GO" id="GO:0046167">
    <property type="term" value="P:glycerol-3-phosphate biosynthetic process"/>
    <property type="evidence" value="ECO:0007669"/>
    <property type="project" value="TreeGrafter"/>
</dbReference>
<dbReference type="UniPathway" id="UPA00618">
    <property type="reaction ID" value="UER00672"/>
</dbReference>
<evidence type="ECO:0000313" key="14">
    <source>
        <dbReference type="Proteomes" id="UP000238350"/>
    </source>
</evidence>
<dbReference type="GO" id="GO:0006641">
    <property type="term" value="P:triglyceride metabolic process"/>
    <property type="evidence" value="ECO:0007669"/>
    <property type="project" value="TreeGrafter"/>
</dbReference>
<keyword evidence="5" id="KW-0547">Nucleotide-binding</keyword>
<dbReference type="GO" id="GO:0005739">
    <property type="term" value="C:mitochondrion"/>
    <property type="evidence" value="ECO:0007669"/>
    <property type="project" value="TreeGrafter"/>
</dbReference>
<protein>
    <recommendedName>
        <fullName evidence="3">glycerol kinase</fullName>
        <ecNumber evidence="3">2.7.1.30</ecNumber>
    </recommendedName>
    <alternativeName>
        <fullName evidence="9">ATP:glycerol 3-phosphotransferase</fullName>
    </alternativeName>
</protein>
<dbReference type="RefSeq" id="XP_024666466.1">
    <property type="nucleotide sequence ID" value="XM_024810698.1"/>
</dbReference>
<name>A0A2T0FNF4_9ASCO</name>
<evidence type="ECO:0000256" key="10">
    <source>
        <dbReference type="RuleBase" id="RU003733"/>
    </source>
</evidence>
<evidence type="ECO:0000256" key="5">
    <source>
        <dbReference type="ARBA" id="ARBA00022741"/>
    </source>
</evidence>
<keyword evidence="8" id="KW-0067">ATP-binding</keyword>
<evidence type="ECO:0000259" key="12">
    <source>
        <dbReference type="Pfam" id="PF02782"/>
    </source>
</evidence>
<dbReference type="AlphaFoldDB" id="A0A2T0FNF4"/>
<proteinExistence type="inferred from homology"/>
<dbReference type="GeneID" id="36517889"/>
<dbReference type="Pfam" id="PF00370">
    <property type="entry name" value="FGGY_N"/>
    <property type="match status" value="1"/>
</dbReference>
<evidence type="ECO:0000256" key="9">
    <source>
        <dbReference type="ARBA" id="ARBA00043149"/>
    </source>
</evidence>
<reference evidence="13 14" key="1">
    <citation type="submission" date="2017-04" db="EMBL/GenBank/DDBJ databases">
        <title>Genome sequencing of [Candida] sorbophila.</title>
        <authorList>
            <person name="Ahn J.O."/>
        </authorList>
    </citation>
    <scope>NUCLEOTIDE SEQUENCE [LARGE SCALE GENOMIC DNA]</scope>
    <source>
        <strain evidence="13 14">DS02</strain>
    </source>
</reference>
<dbReference type="InterPro" id="IPR018483">
    <property type="entry name" value="Carb_kinase_FGGY_CS"/>
</dbReference>
<dbReference type="EC" id="2.7.1.30" evidence="3"/>
<dbReference type="CDD" id="cd07792">
    <property type="entry name" value="ASKHA_NBD_FGGY_GK1-3-like"/>
    <property type="match status" value="1"/>
</dbReference>
<dbReference type="FunFam" id="3.30.420.40:FF:000086">
    <property type="entry name" value="Glycerol kinase"/>
    <property type="match status" value="1"/>
</dbReference>
<keyword evidence="14" id="KW-1185">Reference proteome</keyword>
<evidence type="ECO:0000256" key="3">
    <source>
        <dbReference type="ARBA" id="ARBA00012099"/>
    </source>
</evidence>
<dbReference type="SUPFAM" id="SSF53067">
    <property type="entry name" value="Actin-like ATPase domain"/>
    <property type="match status" value="2"/>
</dbReference>
<sequence>MEDSLVVAIDQGTTSARAVVFNSYTLPVAAYQFELTQITPNPGWIEQDPKQLVEACRTCLMNVGHQLAAKNIPASRVKAIGIANQRETSVLWDRRTGEPVANAIVWSDTRTEPLVEEMRKLPGADQVQDICGLHLNAYFAALKVRWLLDHNENARRVYNEGELCFGTVDSWLIYALSGGATHITDASNASRSMLLNLKEMRYDERLIEFFGFEKLILPEIKPSSEVYGKYHAPGDDLHGTPISGCVGDQSSALVGHMGFNKGDAKNTYGTGCFLHYNTGETPVFSKNGLLTTIAYQLPGQPPTYALEGSVAVCGSAIKWLKNNLGMIETSEQVGDLIESVPNSAGVYFVTAFSGLFSPYWRADARGTIVGITSYTNRAHIVRSAIEAVCFQTRAIFQLMEYENEIQGGVSNMTRDRILSVDGGLTSSDVIMQLQADILGVNIVRPAMKEVTALGAGIMAGLAVGVWKDLADVTMRHSLSEGSMSRFTPHSSAEQRRQGFHQWQRAVERATGWIEAADAAVV</sequence>
<gene>
    <name evidence="13" type="ORF">B9G98_04141</name>
</gene>
<dbReference type="EMBL" id="NDIQ01000022">
    <property type="protein sequence ID" value="PRT56521.1"/>
    <property type="molecule type" value="Genomic_DNA"/>
</dbReference>
<evidence type="ECO:0000256" key="7">
    <source>
        <dbReference type="ARBA" id="ARBA00022798"/>
    </source>
</evidence>
<keyword evidence="7" id="KW-0319">Glycerol metabolism</keyword>
<dbReference type="NCBIfam" id="TIGR01311">
    <property type="entry name" value="glycerol_kin"/>
    <property type="match status" value="1"/>
</dbReference>
<organism evidence="13 14">
    <name type="scientific">Wickerhamiella sorbophila</name>
    <dbReference type="NCBI Taxonomy" id="45607"/>
    <lineage>
        <taxon>Eukaryota</taxon>
        <taxon>Fungi</taxon>
        <taxon>Dikarya</taxon>
        <taxon>Ascomycota</taxon>
        <taxon>Saccharomycotina</taxon>
        <taxon>Dipodascomycetes</taxon>
        <taxon>Dipodascales</taxon>
        <taxon>Trichomonascaceae</taxon>
        <taxon>Wickerhamiella</taxon>
    </lineage>
</organism>
<dbReference type="PANTHER" id="PTHR10196:SF69">
    <property type="entry name" value="GLYCEROL KINASE"/>
    <property type="match status" value="1"/>
</dbReference>
<dbReference type="NCBIfam" id="NF000756">
    <property type="entry name" value="PRK00047.1"/>
    <property type="match status" value="1"/>
</dbReference>
<feature type="domain" description="Carbohydrate kinase FGGY C-terminal" evidence="12">
    <location>
        <begin position="265"/>
        <end position="462"/>
    </location>
</feature>
<dbReference type="GO" id="GO:0004370">
    <property type="term" value="F:glycerol kinase activity"/>
    <property type="evidence" value="ECO:0007669"/>
    <property type="project" value="UniProtKB-EC"/>
</dbReference>
<dbReference type="STRING" id="45607.A0A2T0FNF4"/>
<evidence type="ECO:0000256" key="2">
    <source>
        <dbReference type="ARBA" id="ARBA00009156"/>
    </source>
</evidence>
<dbReference type="InterPro" id="IPR018484">
    <property type="entry name" value="FGGY_N"/>
</dbReference>
<dbReference type="InterPro" id="IPR000577">
    <property type="entry name" value="Carb_kinase_FGGY"/>
</dbReference>
<keyword evidence="4 10" id="KW-0808">Transferase</keyword>
<dbReference type="Proteomes" id="UP000238350">
    <property type="component" value="Unassembled WGS sequence"/>
</dbReference>
<dbReference type="PANTHER" id="PTHR10196">
    <property type="entry name" value="SUGAR KINASE"/>
    <property type="match status" value="1"/>
</dbReference>
<evidence type="ECO:0000256" key="8">
    <source>
        <dbReference type="ARBA" id="ARBA00022840"/>
    </source>
</evidence>
<dbReference type="GO" id="GO:0019563">
    <property type="term" value="P:glycerol catabolic process"/>
    <property type="evidence" value="ECO:0007669"/>
    <property type="project" value="UniProtKB-UniPathway"/>
</dbReference>
<dbReference type="InterPro" id="IPR018485">
    <property type="entry name" value="FGGY_C"/>
</dbReference>
<evidence type="ECO:0000259" key="11">
    <source>
        <dbReference type="Pfam" id="PF00370"/>
    </source>
</evidence>
<dbReference type="Gene3D" id="3.30.420.40">
    <property type="match status" value="2"/>
</dbReference>
<dbReference type="InterPro" id="IPR042018">
    <property type="entry name" value="GK1-3_metazoan-type"/>
</dbReference>
<dbReference type="OrthoDB" id="5422795at2759"/>
<evidence type="ECO:0000256" key="4">
    <source>
        <dbReference type="ARBA" id="ARBA00022679"/>
    </source>
</evidence>